<dbReference type="GO" id="GO:0004842">
    <property type="term" value="F:ubiquitin-protein transferase activity"/>
    <property type="evidence" value="ECO:0007669"/>
    <property type="project" value="InterPro"/>
</dbReference>
<dbReference type="SUPFAM" id="SSF57850">
    <property type="entry name" value="RING/U-box"/>
    <property type="match status" value="2"/>
</dbReference>
<dbReference type="EMBL" id="JAAAIN010003065">
    <property type="protein sequence ID" value="KAG0288033.1"/>
    <property type="molecule type" value="Genomic_DNA"/>
</dbReference>
<dbReference type="InterPro" id="IPR031127">
    <property type="entry name" value="E3_UB_ligase_RBR"/>
</dbReference>
<keyword evidence="2" id="KW-1185">Reference proteome</keyword>
<evidence type="ECO:0000313" key="1">
    <source>
        <dbReference type="EMBL" id="KAG0288033.1"/>
    </source>
</evidence>
<dbReference type="Gene3D" id="1.20.120.1750">
    <property type="match status" value="1"/>
</dbReference>
<dbReference type="CDD" id="cd20336">
    <property type="entry name" value="Rcat_RBR"/>
    <property type="match status" value="1"/>
</dbReference>
<dbReference type="AlphaFoldDB" id="A0A9P6QTK0"/>
<dbReference type="PANTHER" id="PTHR11685">
    <property type="entry name" value="RBR FAMILY RING FINGER AND IBR DOMAIN-CONTAINING"/>
    <property type="match status" value="1"/>
</dbReference>
<dbReference type="OrthoDB" id="419317at2759"/>
<comment type="caution">
    <text evidence="1">The sequence shown here is derived from an EMBL/GenBank/DDBJ whole genome shotgun (WGS) entry which is preliminary data.</text>
</comment>
<proteinExistence type="predicted"/>
<dbReference type="Proteomes" id="UP000823405">
    <property type="component" value="Unassembled WGS sequence"/>
</dbReference>
<reference evidence="1" key="1">
    <citation type="journal article" date="2020" name="Fungal Divers.">
        <title>Resolving the Mortierellaceae phylogeny through synthesis of multi-gene phylogenetics and phylogenomics.</title>
        <authorList>
            <person name="Vandepol N."/>
            <person name="Liber J."/>
            <person name="Desiro A."/>
            <person name="Na H."/>
            <person name="Kennedy M."/>
            <person name="Barry K."/>
            <person name="Grigoriev I.V."/>
            <person name="Miller A.N."/>
            <person name="O'Donnell K."/>
            <person name="Stajich J.E."/>
            <person name="Bonito G."/>
        </authorList>
    </citation>
    <scope>NUCLEOTIDE SEQUENCE</scope>
    <source>
        <strain evidence="1">NVP60</strain>
    </source>
</reference>
<dbReference type="GO" id="GO:0016567">
    <property type="term" value="P:protein ubiquitination"/>
    <property type="evidence" value="ECO:0007669"/>
    <property type="project" value="InterPro"/>
</dbReference>
<protein>
    <submittedName>
        <fullName evidence="1">Uncharacterized protein</fullName>
    </submittedName>
</protein>
<evidence type="ECO:0000313" key="2">
    <source>
        <dbReference type="Proteomes" id="UP000823405"/>
    </source>
</evidence>
<sequence>MHNDIQLGNILVTDALELKLSYRRALKLWWQEFKRFIMQVYFRTLSGRSVPVQFLDSFTRDDFVKVAGEVSGFRSRDETLSFRYTSGSKPLNLNNEDEFNHQRRYITDGCNIFVLGRLLGGETLPDSLQAIVEQELDDELGKVASKSTECAICLDSDSDCIRVCCVWVCREDFRRWLLEKDFKMSCTVCSKGVALKSIFKTPEYIATLQALEDERQLLRNLDCQRCFECNAFLYNEVATSRQTCLNCQRDFCFFCNRNWNAATMVNGENSCGKGCVYETMLSFELVPFHFDKTMKIPNRRVCPKCFNFGAYDEKCKYHTCTKCKYTFCFLCLEEADECKRKYKSSYSHRCVLQPATQSYSMFPRLMSE</sequence>
<gene>
    <name evidence="1" type="ORF">BGZ97_006928</name>
</gene>
<organism evidence="1 2">
    <name type="scientific">Linnemannia gamsii</name>
    <dbReference type="NCBI Taxonomy" id="64522"/>
    <lineage>
        <taxon>Eukaryota</taxon>
        <taxon>Fungi</taxon>
        <taxon>Fungi incertae sedis</taxon>
        <taxon>Mucoromycota</taxon>
        <taxon>Mortierellomycotina</taxon>
        <taxon>Mortierellomycetes</taxon>
        <taxon>Mortierellales</taxon>
        <taxon>Mortierellaceae</taxon>
        <taxon>Linnemannia</taxon>
    </lineage>
</organism>
<accession>A0A9P6QTK0</accession>
<name>A0A9P6QTK0_9FUNG</name>